<protein>
    <submittedName>
        <fullName evidence="1">Uncharacterized protein</fullName>
    </submittedName>
</protein>
<dbReference type="Proteomes" id="UP000617531">
    <property type="component" value="Unassembled WGS sequence"/>
</dbReference>
<keyword evidence="2" id="KW-1185">Reference proteome</keyword>
<reference evidence="1" key="2">
    <citation type="submission" date="2020-09" db="EMBL/GenBank/DDBJ databases">
        <authorList>
            <person name="Sun Q."/>
            <person name="Zhou Y."/>
        </authorList>
    </citation>
    <scope>NUCLEOTIDE SEQUENCE</scope>
    <source>
        <strain evidence="1">CGMCC 1.16548</strain>
    </source>
</reference>
<gene>
    <name evidence="1" type="ORF">GCM10011600_00970</name>
</gene>
<accession>A0A8J3GM36</accession>
<comment type="caution">
    <text evidence="1">The sequence shown here is derived from an EMBL/GenBank/DDBJ whole genome shotgun (WGS) entry which is preliminary data.</text>
</comment>
<proteinExistence type="predicted"/>
<dbReference type="RefSeq" id="WP_191281435.1">
    <property type="nucleotide sequence ID" value="NZ_BNAI01000001.1"/>
</dbReference>
<name>A0A8J3GM36_9MICO</name>
<reference evidence="1" key="1">
    <citation type="journal article" date="2014" name="Int. J. Syst. Evol. Microbiol.">
        <title>Complete genome sequence of Corynebacterium casei LMG S-19264T (=DSM 44701T), isolated from a smear-ripened cheese.</title>
        <authorList>
            <consortium name="US DOE Joint Genome Institute (JGI-PGF)"/>
            <person name="Walter F."/>
            <person name="Albersmeier A."/>
            <person name="Kalinowski J."/>
            <person name="Ruckert C."/>
        </authorList>
    </citation>
    <scope>NUCLEOTIDE SEQUENCE</scope>
    <source>
        <strain evidence="1">CGMCC 1.16548</strain>
    </source>
</reference>
<evidence type="ECO:0000313" key="1">
    <source>
        <dbReference type="EMBL" id="GHF04404.1"/>
    </source>
</evidence>
<sequence length="103" mass="11409">MTAGHVSIRKIYSRDGLAPGASEARTWNKPPQNTVVTYWAVARPPAASGPHGTSSGKVAITRVEHTYTRDNYNEDSWRSTITVKNTGDDVTGYDVWQSWVDLE</sequence>
<dbReference type="EMBL" id="BNAI01000001">
    <property type="protein sequence ID" value="GHF04404.1"/>
    <property type="molecule type" value="Genomic_DNA"/>
</dbReference>
<evidence type="ECO:0000313" key="2">
    <source>
        <dbReference type="Proteomes" id="UP000617531"/>
    </source>
</evidence>
<organism evidence="1 2">
    <name type="scientific">Pseudolysinimonas yzui</name>
    <dbReference type="NCBI Taxonomy" id="2708254"/>
    <lineage>
        <taxon>Bacteria</taxon>
        <taxon>Bacillati</taxon>
        <taxon>Actinomycetota</taxon>
        <taxon>Actinomycetes</taxon>
        <taxon>Micrococcales</taxon>
        <taxon>Microbacteriaceae</taxon>
        <taxon>Pseudolysinimonas</taxon>
    </lineage>
</organism>
<dbReference type="AlphaFoldDB" id="A0A8J3GM36"/>